<dbReference type="PANTHER" id="PTHR30363">
    <property type="entry name" value="HTH-TYPE TRANSCRIPTIONAL REGULATOR SRLR-RELATED"/>
    <property type="match status" value="1"/>
</dbReference>
<dbReference type="InterPro" id="IPR050313">
    <property type="entry name" value="Carb_Metab_HTH_regulators"/>
</dbReference>
<dbReference type="PANTHER" id="PTHR30363:SF44">
    <property type="entry name" value="AGA OPERON TRANSCRIPTIONAL REPRESSOR-RELATED"/>
    <property type="match status" value="1"/>
</dbReference>
<dbReference type="EMBL" id="WHOD01000109">
    <property type="protein sequence ID" value="NOU97234.1"/>
    <property type="molecule type" value="Genomic_DNA"/>
</dbReference>
<keyword evidence="5" id="KW-1185">Reference proteome</keyword>
<evidence type="ECO:0000256" key="2">
    <source>
        <dbReference type="ARBA" id="ARBA00023163"/>
    </source>
</evidence>
<dbReference type="PROSITE" id="PS51000">
    <property type="entry name" value="HTH_DEOR_2"/>
    <property type="match status" value="1"/>
</dbReference>
<dbReference type="Gene3D" id="1.10.10.10">
    <property type="entry name" value="Winged helix-like DNA-binding domain superfamily/Winged helix DNA-binding domain"/>
    <property type="match status" value="1"/>
</dbReference>
<keyword evidence="1" id="KW-0805">Transcription regulation</keyword>
<dbReference type="Gene3D" id="3.40.50.1360">
    <property type="match status" value="1"/>
</dbReference>
<gene>
    <name evidence="4" type="ORF">GC093_28995</name>
</gene>
<dbReference type="SMART" id="SM01134">
    <property type="entry name" value="DeoRC"/>
    <property type="match status" value="1"/>
</dbReference>
<evidence type="ECO:0000256" key="1">
    <source>
        <dbReference type="ARBA" id="ARBA00023015"/>
    </source>
</evidence>
<dbReference type="InterPro" id="IPR001034">
    <property type="entry name" value="DeoR_HTH"/>
</dbReference>
<dbReference type="Pfam" id="PF08220">
    <property type="entry name" value="HTH_DeoR"/>
    <property type="match status" value="1"/>
</dbReference>
<accession>A0A972GUQ9</accession>
<dbReference type="GO" id="GO:0003700">
    <property type="term" value="F:DNA-binding transcription factor activity"/>
    <property type="evidence" value="ECO:0007669"/>
    <property type="project" value="InterPro"/>
</dbReference>
<organism evidence="4 5">
    <name type="scientific">Paenibacillus foliorum</name>
    <dbReference type="NCBI Taxonomy" id="2654974"/>
    <lineage>
        <taxon>Bacteria</taxon>
        <taxon>Bacillati</taxon>
        <taxon>Bacillota</taxon>
        <taxon>Bacilli</taxon>
        <taxon>Bacillales</taxon>
        <taxon>Paenibacillaceae</taxon>
        <taxon>Paenibacillus</taxon>
    </lineage>
</organism>
<dbReference type="SMART" id="SM00420">
    <property type="entry name" value="HTH_DEOR"/>
    <property type="match status" value="1"/>
</dbReference>
<sequence length="261" mass="28902">MTLLSDVRHTKIVEFLNSTGSVKVSEISKSLQVSEKTIREDLEKLEEKGFLKRVHGGAVVIEHSESMLPIHKRRTRQYGEKEQIAAAAYELIEDGQVVLLDAGSTTLELAKLMQHRSLTVITNDTNIATALADSNDIELCILGGYRRKSTYTIIGPSALSMMSELNVDIAFLGCSGVDLERGLSIFHREEAELKKRMIKSSHKKVLLADHTKFGRTALISFAELTEMDTLITNHQTDQTIIQHIEQLGVEVITGQEGSGLS</sequence>
<evidence type="ECO:0000313" key="5">
    <source>
        <dbReference type="Proteomes" id="UP000641588"/>
    </source>
</evidence>
<dbReference type="SUPFAM" id="SSF46785">
    <property type="entry name" value="Winged helix' DNA-binding domain"/>
    <property type="match status" value="1"/>
</dbReference>
<dbReference type="InterPro" id="IPR036388">
    <property type="entry name" value="WH-like_DNA-bd_sf"/>
</dbReference>
<dbReference type="InterPro" id="IPR014036">
    <property type="entry name" value="DeoR-like_C"/>
</dbReference>
<dbReference type="SUPFAM" id="SSF100950">
    <property type="entry name" value="NagB/RpiA/CoA transferase-like"/>
    <property type="match status" value="1"/>
</dbReference>
<evidence type="ECO:0000313" key="4">
    <source>
        <dbReference type="EMBL" id="NOU97234.1"/>
    </source>
</evidence>
<evidence type="ECO:0000259" key="3">
    <source>
        <dbReference type="PROSITE" id="PS51000"/>
    </source>
</evidence>
<dbReference type="PRINTS" id="PR00037">
    <property type="entry name" value="HTHLACR"/>
</dbReference>
<protein>
    <submittedName>
        <fullName evidence="4">DeoR family transcriptional regulator</fullName>
    </submittedName>
</protein>
<proteinExistence type="predicted"/>
<reference evidence="4" key="1">
    <citation type="submission" date="2019-10" db="EMBL/GenBank/DDBJ databases">
        <title>Description of Paenibacillus glebae sp. nov.</title>
        <authorList>
            <person name="Carlier A."/>
            <person name="Qi S."/>
        </authorList>
    </citation>
    <scope>NUCLEOTIDE SEQUENCE</scope>
    <source>
        <strain evidence="4">LMG 31456</strain>
    </source>
</reference>
<comment type="caution">
    <text evidence="4">The sequence shown here is derived from an EMBL/GenBank/DDBJ whole genome shotgun (WGS) entry which is preliminary data.</text>
</comment>
<dbReference type="RefSeq" id="WP_171655480.1">
    <property type="nucleotide sequence ID" value="NZ_WHOD01000109.1"/>
</dbReference>
<dbReference type="Proteomes" id="UP000641588">
    <property type="component" value="Unassembled WGS sequence"/>
</dbReference>
<dbReference type="Pfam" id="PF00455">
    <property type="entry name" value="DeoRC"/>
    <property type="match status" value="1"/>
</dbReference>
<dbReference type="InterPro" id="IPR036390">
    <property type="entry name" value="WH_DNA-bd_sf"/>
</dbReference>
<dbReference type="InterPro" id="IPR037171">
    <property type="entry name" value="NagB/RpiA_transferase-like"/>
</dbReference>
<name>A0A972GUQ9_9BACL</name>
<feature type="domain" description="HTH deoR-type" evidence="3">
    <location>
        <begin position="5"/>
        <end position="60"/>
    </location>
</feature>
<keyword evidence="2" id="KW-0804">Transcription</keyword>
<dbReference type="AlphaFoldDB" id="A0A972GUQ9"/>